<gene>
    <name evidence="1" type="ORF">HGG76_06025</name>
</gene>
<name>A0A7X6JA43_9HYPH</name>
<organism evidence="1 2">
    <name type="scientific">Brucella tritici</name>
    <dbReference type="NCBI Taxonomy" id="94626"/>
    <lineage>
        <taxon>Bacteria</taxon>
        <taxon>Pseudomonadati</taxon>
        <taxon>Pseudomonadota</taxon>
        <taxon>Alphaproteobacteria</taxon>
        <taxon>Hyphomicrobiales</taxon>
        <taxon>Brucellaceae</taxon>
        <taxon>Brucella/Ochrobactrum group</taxon>
        <taxon>Brucella</taxon>
    </lineage>
</organism>
<comment type="caution">
    <text evidence="1">The sequence shown here is derived from an EMBL/GenBank/DDBJ whole genome shotgun (WGS) entry which is preliminary data.</text>
</comment>
<evidence type="ECO:0000313" key="2">
    <source>
        <dbReference type="Proteomes" id="UP000558475"/>
    </source>
</evidence>
<protein>
    <submittedName>
        <fullName evidence="1">Uncharacterized protein</fullName>
    </submittedName>
</protein>
<evidence type="ECO:0000313" key="1">
    <source>
        <dbReference type="EMBL" id="NKW09449.1"/>
    </source>
</evidence>
<sequence>MINRELGRADNTPFSLNDPAVRALAGKPSGGISFADLRGKSSEIVVNLTSRVAFACKICFRRLTGPRPQKRVVIPAGVEIGGNNLDWALVPAWDATGQAGSWNGDLILENRGVISGVPGGGNSGRGGNCIRAIFGGRSGQKLQLINSGTIRAGGGGGGRGGDGGGGFWDEAYTAREPASGEYYDYPNTYWSKSEGWSVSSHG</sequence>
<accession>A0A7X6JA43</accession>
<reference evidence="1 2" key="1">
    <citation type="submission" date="2020-04" db="EMBL/GenBank/DDBJ databases">
        <title>Whole genome sequencing of clinical and environmental type strains of Ochrobactrum.</title>
        <authorList>
            <person name="Dharne M."/>
        </authorList>
    </citation>
    <scope>NUCLEOTIDE SEQUENCE [LARGE SCALE GENOMIC DNA]</scope>
    <source>
        <strain evidence="1 2">DSM 13340</strain>
    </source>
</reference>
<dbReference type="Proteomes" id="UP000558475">
    <property type="component" value="Unassembled WGS sequence"/>
</dbReference>
<proteinExistence type="predicted"/>
<dbReference type="EMBL" id="JAAXZB010000001">
    <property type="protein sequence ID" value="NKW09449.1"/>
    <property type="molecule type" value="Genomic_DNA"/>
</dbReference>
<dbReference type="AlphaFoldDB" id="A0A7X6JA43"/>